<dbReference type="GO" id="GO:0000978">
    <property type="term" value="F:RNA polymerase II cis-regulatory region sequence-specific DNA binding"/>
    <property type="evidence" value="ECO:0007669"/>
    <property type="project" value="InterPro"/>
</dbReference>
<feature type="region of interest" description="Disordered" evidence="8">
    <location>
        <begin position="163"/>
        <end position="186"/>
    </location>
</feature>
<evidence type="ECO:0000256" key="7">
    <source>
        <dbReference type="PROSITE-ProRule" id="PRU00042"/>
    </source>
</evidence>
<keyword evidence="2" id="KW-0479">Metal-binding</keyword>
<keyword evidence="4 7" id="KW-0863">Zinc-finger</keyword>
<dbReference type="Gene3D" id="3.30.160.60">
    <property type="entry name" value="Classic Zinc Finger"/>
    <property type="match status" value="1"/>
</dbReference>
<dbReference type="InterPro" id="IPR013087">
    <property type="entry name" value="Znf_C2H2_type"/>
</dbReference>
<proteinExistence type="predicted"/>
<evidence type="ECO:0000256" key="3">
    <source>
        <dbReference type="ARBA" id="ARBA00022737"/>
    </source>
</evidence>
<evidence type="ECO:0000259" key="9">
    <source>
        <dbReference type="PROSITE" id="PS50157"/>
    </source>
</evidence>
<feature type="region of interest" description="Disordered" evidence="8">
    <location>
        <begin position="76"/>
        <end position="129"/>
    </location>
</feature>
<feature type="domain" description="C2H2-type" evidence="9">
    <location>
        <begin position="23"/>
        <end position="52"/>
    </location>
</feature>
<sequence>MTAPTLVYPNDNGSDAQTTITRFTCSYEGCGKSFKRADYLTRHASTHKEVRPHRCERCNISFTRRDLLLKHIKSKTHRNGPEKHQIFVDYKSGEPKAKKLKTRQTSSAPISEPPPHSDDNPGVMRSGRFSNLTNAKEDSFCWLFGEDVIDTNFLETFVAEEHVKRQSEMPSPSNHHNGPTEDQQDHTTTITDETIQRMQIYLTHVVRLQDNVVLEAFSREAISSYLFNYWSDFDTIYPIIHRGTFETSVNDPKLSVTFLLSILTIGMSLQKNHDMRNLSIEIQNHIRSEIYNKIDTLPIDITVMPLQLLQSLLLCNTFYMYYGDQSQQAKFRIFYPLAINLFKELRLYVDLTEPKKEDDTFTDDYWHEWIRYETLKRLALFGYALDTQCSLFQLSTPSISLFHIQIDMPYTDSVWLAPTIEVFVDEYRKLPRDFVERAHRESDKSGYGNARYHLNTQDIVFNGNLIPNVKAEGKWPNFLWSLRRLLQPFSDYRDKEYHYDCFSQFSRFILLHGVLALVRELRTTNFVFSDLQGVVSQGKLNTVAAKIEQGLFSWRSYFQVNIAKSNEISTTRDSEESAELMNIYDTSPVFWANITLHHAGLLGLYCDFPMIHRYTRITLSSGTENSTQQAQSPGKLKFNAIEITKTKLLVQTWAQSKDGEHSVVQACSLLRTVFTDEGLVPKIPHLPVVMYLAALVCWSYHRNTRPTRSHKLVTANTNNQQFMKNEAQKYIAAMLMSEGESLPGTPNPFTEAGDDDVWLSLKYLILNVATVLRNTCAVVTSDESLYGILVSVADTF</sequence>
<dbReference type="InterPro" id="IPR036236">
    <property type="entry name" value="Znf_C2H2_sf"/>
</dbReference>
<dbReference type="GO" id="GO:0008270">
    <property type="term" value="F:zinc ion binding"/>
    <property type="evidence" value="ECO:0007669"/>
    <property type="project" value="UniProtKB-KW"/>
</dbReference>
<dbReference type="SMART" id="SM00355">
    <property type="entry name" value="ZnF_C2H2"/>
    <property type="match status" value="2"/>
</dbReference>
<dbReference type="EMBL" id="LK052927">
    <property type="protein sequence ID" value="CDR48027.1"/>
    <property type="molecule type" value="Genomic_DNA"/>
</dbReference>
<dbReference type="PROSITE" id="PS00028">
    <property type="entry name" value="ZINC_FINGER_C2H2_1"/>
    <property type="match status" value="2"/>
</dbReference>
<dbReference type="GO" id="GO:0005634">
    <property type="term" value="C:nucleus"/>
    <property type="evidence" value="ECO:0007669"/>
    <property type="project" value="UniProtKB-SubCell"/>
</dbReference>
<protein>
    <submittedName>
        <fullName evidence="10">CYFA0S42e00166g1_1</fullName>
    </submittedName>
</protein>
<dbReference type="CDD" id="cd12148">
    <property type="entry name" value="fungal_TF_MHR"/>
    <property type="match status" value="1"/>
</dbReference>
<dbReference type="Pfam" id="PF04082">
    <property type="entry name" value="Fungal_trans"/>
    <property type="match status" value="1"/>
</dbReference>
<dbReference type="GO" id="GO:0000785">
    <property type="term" value="C:chromatin"/>
    <property type="evidence" value="ECO:0007669"/>
    <property type="project" value="TreeGrafter"/>
</dbReference>
<dbReference type="PhylomeDB" id="A0A061BJC7"/>
<organism evidence="10">
    <name type="scientific">Cyberlindnera fabianii</name>
    <name type="common">Yeast</name>
    <name type="synonym">Hansenula fabianii</name>
    <dbReference type="NCBI Taxonomy" id="36022"/>
    <lineage>
        <taxon>Eukaryota</taxon>
        <taxon>Fungi</taxon>
        <taxon>Dikarya</taxon>
        <taxon>Ascomycota</taxon>
        <taxon>Saccharomycotina</taxon>
        <taxon>Saccharomycetes</taxon>
        <taxon>Phaffomycetales</taxon>
        <taxon>Phaffomycetaceae</taxon>
        <taxon>Cyberlindnera</taxon>
    </lineage>
</organism>
<name>A0A061BJC7_CYBFA</name>
<keyword evidence="6" id="KW-0539">Nucleus</keyword>
<dbReference type="AlphaFoldDB" id="A0A061BJC7"/>
<evidence type="ECO:0000256" key="2">
    <source>
        <dbReference type="ARBA" id="ARBA00022723"/>
    </source>
</evidence>
<evidence type="ECO:0000256" key="8">
    <source>
        <dbReference type="SAM" id="MobiDB-lite"/>
    </source>
</evidence>
<feature type="compositionally biased region" description="Polar residues" evidence="8">
    <location>
        <begin position="168"/>
        <end position="186"/>
    </location>
</feature>
<dbReference type="PROSITE" id="PS50157">
    <property type="entry name" value="ZINC_FINGER_C2H2_2"/>
    <property type="match status" value="2"/>
</dbReference>
<dbReference type="Pfam" id="PF12874">
    <property type="entry name" value="zf-met"/>
    <property type="match status" value="1"/>
</dbReference>
<feature type="compositionally biased region" description="Basic and acidic residues" evidence="8">
    <location>
        <begin position="79"/>
        <end position="97"/>
    </location>
</feature>
<evidence type="ECO:0000256" key="6">
    <source>
        <dbReference type="ARBA" id="ARBA00023242"/>
    </source>
</evidence>
<dbReference type="VEuPathDB" id="FungiDB:BON22_5164"/>
<dbReference type="GO" id="GO:0000981">
    <property type="term" value="F:DNA-binding transcription factor activity, RNA polymerase II-specific"/>
    <property type="evidence" value="ECO:0007669"/>
    <property type="project" value="InterPro"/>
</dbReference>
<evidence type="ECO:0000313" key="10">
    <source>
        <dbReference type="EMBL" id="CDR48027.1"/>
    </source>
</evidence>
<dbReference type="InterPro" id="IPR051059">
    <property type="entry name" value="VerF-like"/>
</dbReference>
<dbReference type="InterPro" id="IPR007219">
    <property type="entry name" value="XnlR_reg_dom"/>
</dbReference>
<evidence type="ECO:0000256" key="4">
    <source>
        <dbReference type="ARBA" id="ARBA00022771"/>
    </source>
</evidence>
<dbReference type="PANTHER" id="PTHR40626">
    <property type="entry name" value="MIP31509P"/>
    <property type="match status" value="1"/>
</dbReference>
<evidence type="ECO:0000256" key="1">
    <source>
        <dbReference type="ARBA" id="ARBA00004123"/>
    </source>
</evidence>
<accession>A0A061BJC7</accession>
<dbReference type="SUPFAM" id="SSF57667">
    <property type="entry name" value="beta-beta-alpha zinc fingers"/>
    <property type="match status" value="1"/>
</dbReference>
<dbReference type="OrthoDB" id="3980796at2759"/>
<gene>
    <name evidence="10" type="ORF">CYFA0S_42e00166g</name>
</gene>
<evidence type="ECO:0000256" key="5">
    <source>
        <dbReference type="ARBA" id="ARBA00022833"/>
    </source>
</evidence>
<reference evidence="10" key="1">
    <citation type="journal article" date="2014" name="Genome Announc.">
        <title>Genome sequence of the yeast Cyberlindnera fabianii (Hansenula fabianii).</title>
        <authorList>
            <person name="Freel K.C."/>
            <person name="Sarilar V."/>
            <person name="Neuveglise C."/>
            <person name="Devillers H."/>
            <person name="Friedrich A."/>
            <person name="Schacherer J."/>
        </authorList>
    </citation>
    <scope>NUCLEOTIDE SEQUENCE</scope>
    <source>
        <strain evidence="10">YJS4271</strain>
    </source>
</reference>
<dbReference type="GO" id="GO:0006351">
    <property type="term" value="P:DNA-templated transcription"/>
    <property type="evidence" value="ECO:0007669"/>
    <property type="project" value="InterPro"/>
</dbReference>
<dbReference type="Pfam" id="PF00096">
    <property type="entry name" value="zf-C2H2"/>
    <property type="match status" value="1"/>
</dbReference>
<keyword evidence="3" id="KW-0677">Repeat</keyword>
<feature type="domain" description="C2H2-type" evidence="9">
    <location>
        <begin position="53"/>
        <end position="82"/>
    </location>
</feature>
<dbReference type="PANTHER" id="PTHR40626:SF11">
    <property type="entry name" value="ZINC FINGER PROTEIN YPR022C"/>
    <property type="match status" value="1"/>
</dbReference>
<comment type="subcellular location">
    <subcellularLocation>
        <location evidence="1">Nucleus</location>
    </subcellularLocation>
</comment>
<keyword evidence="5" id="KW-0862">Zinc</keyword>